<reference evidence="3 4" key="1">
    <citation type="submission" date="2016-02" db="EMBL/GenBank/DDBJ databases">
        <title>Species-wide whole genome sequencing reveals diversity, host range in Lonsdalea quercina.</title>
        <authorList>
            <person name="Li Y."/>
        </authorList>
    </citation>
    <scope>NUCLEOTIDE SEQUENCE [LARGE SCALE GENOMIC DNA]</scope>
    <source>
        <strain evidence="3 4">LMG 26265</strain>
    </source>
</reference>
<dbReference type="Gene3D" id="3.30.70.1060">
    <property type="entry name" value="Dimeric alpha+beta barrel"/>
    <property type="match status" value="1"/>
</dbReference>
<comment type="caution">
    <text evidence="3">The sequence shown here is derived from an EMBL/GenBank/DDBJ whole genome shotgun (WGS) entry which is preliminary data.</text>
</comment>
<organism evidence="3 4">
    <name type="scientific">Lonsdalea iberica</name>
    <dbReference type="NCBI Taxonomy" id="1082703"/>
    <lineage>
        <taxon>Bacteria</taxon>
        <taxon>Pseudomonadati</taxon>
        <taxon>Pseudomonadota</taxon>
        <taxon>Gammaproteobacteria</taxon>
        <taxon>Enterobacterales</taxon>
        <taxon>Pectobacteriaceae</taxon>
        <taxon>Lonsdalea</taxon>
    </lineage>
</organism>
<comment type="similarity">
    <text evidence="1">Belongs to the YciI family.</text>
</comment>
<evidence type="ECO:0000256" key="1">
    <source>
        <dbReference type="ARBA" id="ARBA00007689"/>
    </source>
</evidence>
<proteinExistence type="inferred from homology"/>
<evidence type="ECO:0000313" key="3">
    <source>
        <dbReference type="EMBL" id="OSN10231.1"/>
    </source>
</evidence>
<dbReference type="RefSeq" id="WP_094101186.1">
    <property type="nucleotide sequence ID" value="NZ_LUTQ01000025.1"/>
</dbReference>
<evidence type="ECO:0000259" key="2">
    <source>
        <dbReference type="Pfam" id="PF03795"/>
    </source>
</evidence>
<dbReference type="InterPro" id="IPR005545">
    <property type="entry name" value="YCII"/>
</dbReference>
<evidence type="ECO:0000313" key="4">
    <source>
        <dbReference type="Proteomes" id="UP000194040"/>
    </source>
</evidence>
<gene>
    <name evidence="3" type="ORF">AU512_09510</name>
</gene>
<dbReference type="EMBL" id="LUTQ01000025">
    <property type="protein sequence ID" value="OSN10231.1"/>
    <property type="molecule type" value="Genomic_DNA"/>
</dbReference>
<accession>A0ABX3XGH1</accession>
<keyword evidence="4" id="KW-1185">Reference proteome</keyword>
<dbReference type="Pfam" id="PF03795">
    <property type="entry name" value="YCII"/>
    <property type="match status" value="1"/>
</dbReference>
<dbReference type="InterPro" id="IPR011008">
    <property type="entry name" value="Dimeric_a/b-barrel"/>
</dbReference>
<name>A0ABX3XGH1_9GAMM</name>
<sequence length="109" mass="12120">MGIYVVRMDHPNGTGWNTHVAEHVRYLQELIECGRLIASGPLKDTPLRAGFLIFRAATLDDVKAMIHADPFSRENLIVGLDIQQWDPLFGQLSELSSLDVPAELKGGQH</sequence>
<protein>
    <recommendedName>
        <fullName evidence="2">YCII-related domain-containing protein</fullName>
    </recommendedName>
</protein>
<dbReference type="Proteomes" id="UP000194040">
    <property type="component" value="Unassembled WGS sequence"/>
</dbReference>
<dbReference type="SUPFAM" id="SSF54909">
    <property type="entry name" value="Dimeric alpha+beta barrel"/>
    <property type="match status" value="1"/>
</dbReference>
<feature type="domain" description="YCII-related" evidence="2">
    <location>
        <begin position="17"/>
        <end position="85"/>
    </location>
</feature>